<dbReference type="STRING" id="224999.GCA_001485475_00205"/>
<keyword evidence="1" id="KW-0067">ATP-binding</keyword>
<dbReference type="Proteomes" id="UP000062160">
    <property type="component" value="Unassembled WGS sequence"/>
</dbReference>
<dbReference type="GO" id="GO:0005524">
    <property type="term" value="F:ATP binding"/>
    <property type="evidence" value="ECO:0007669"/>
    <property type="project" value="UniProtKB-KW"/>
</dbReference>
<name>A0A0U9HJK6_9FIRM</name>
<gene>
    <name evidence="1" type="ORF">TSYNT_549</name>
</gene>
<protein>
    <submittedName>
        <fullName evidence="1">ATP-binding sugar transporter</fullName>
    </submittedName>
</protein>
<dbReference type="OrthoDB" id="9802430at2"/>
<sequence>MMRFKDYTKTDLDTFFNLDEFAEIHEIGGYKAPAVIDSDIVKIRSQNKSERFDGIYKGEIVVYVKSKDLPFRPVYGQDLRLDGKLYFVVECSEDMGVLEITLGADES</sequence>
<dbReference type="AlphaFoldDB" id="A0A0U9HJK6"/>
<keyword evidence="1" id="KW-0813">Transport</keyword>
<proteinExistence type="predicted"/>
<organism evidence="1">
    <name type="scientific">Tepidanaerobacter syntrophicus</name>
    <dbReference type="NCBI Taxonomy" id="224999"/>
    <lineage>
        <taxon>Bacteria</taxon>
        <taxon>Bacillati</taxon>
        <taxon>Bacillota</taxon>
        <taxon>Clostridia</taxon>
        <taxon>Thermosediminibacterales</taxon>
        <taxon>Tepidanaerobacteraceae</taxon>
        <taxon>Tepidanaerobacter</taxon>
    </lineage>
</organism>
<keyword evidence="1" id="KW-0547">Nucleotide-binding</keyword>
<dbReference type="RefSeq" id="WP_059031328.1">
    <property type="nucleotide sequence ID" value="NZ_DF976999.1"/>
</dbReference>
<keyword evidence="2" id="KW-1185">Reference proteome</keyword>
<reference evidence="1" key="1">
    <citation type="journal article" date="2016" name="Genome Announc.">
        <title>Draft Genome Sequence of the Syntrophic Lactate-Degrading Bacterium Tepidanaerobacter syntrophicus JLT.</title>
        <authorList>
            <person name="Matsuura N."/>
            <person name="Ohashi A."/>
            <person name="Tourlousse D.M."/>
            <person name="Sekiguchi Y."/>
        </authorList>
    </citation>
    <scope>NUCLEOTIDE SEQUENCE [LARGE SCALE GENOMIC DNA]</scope>
    <source>
        <strain evidence="1">JL</strain>
    </source>
</reference>
<keyword evidence="1" id="KW-0762">Sugar transport</keyword>
<accession>A0A0U9HJK6</accession>
<dbReference type="EMBL" id="DF976999">
    <property type="protein sequence ID" value="GAQ24223.1"/>
    <property type="molecule type" value="Genomic_DNA"/>
</dbReference>
<evidence type="ECO:0000313" key="2">
    <source>
        <dbReference type="Proteomes" id="UP000062160"/>
    </source>
</evidence>
<evidence type="ECO:0000313" key="1">
    <source>
        <dbReference type="EMBL" id="GAQ24223.1"/>
    </source>
</evidence>